<sequence length="239" mass="27283">MNCLRQATFRSLRATAINRNVNGSQLWNQQYRNGHSVRIILTSDLPDGKGYAGDVISVKAGFARNYLVPQKKALYATPTNFERVGIPDPDLIVETAEERKLRESMESDEDLKAADFLRHYLRNKTLKIWRMVDPNSAIGGSMGAPIHPGMVDYKNVREKLSKQLKIDLEDHERVQIHPTPILHSELEEEESMEKMLESMEEMKEGEECKTQLKALGEYLVKLHLKGGQEVGLRLKVVKR</sequence>
<dbReference type="GO" id="GO:0005840">
    <property type="term" value="C:ribosome"/>
    <property type="evidence" value="ECO:0007669"/>
    <property type="project" value="UniProtKB-KW"/>
</dbReference>
<dbReference type="SUPFAM" id="SSF55658">
    <property type="entry name" value="L9 N-domain-like"/>
    <property type="match status" value="1"/>
</dbReference>
<dbReference type="GO" id="GO:1990904">
    <property type="term" value="C:ribonucleoprotein complex"/>
    <property type="evidence" value="ECO:0007669"/>
    <property type="project" value="UniProtKB-KW"/>
</dbReference>
<dbReference type="PROSITE" id="PS00651">
    <property type="entry name" value="RIBOSOMAL_L9"/>
    <property type="match status" value="1"/>
</dbReference>
<dbReference type="Pfam" id="PF01281">
    <property type="entry name" value="Ribosomal_L9_N"/>
    <property type="match status" value="1"/>
</dbReference>
<protein>
    <recommendedName>
        <fullName evidence="5">Ribosomal protein L9 domain-containing protein</fullName>
    </recommendedName>
</protein>
<keyword evidence="2" id="KW-0689">Ribosomal protein</keyword>
<evidence type="ECO:0000313" key="6">
    <source>
        <dbReference type="EMBL" id="GFH48673.1"/>
    </source>
</evidence>
<keyword evidence="3" id="KW-0687">Ribonucleoprotein</keyword>
<feature type="coiled-coil region" evidence="4">
    <location>
        <begin position="182"/>
        <end position="209"/>
    </location>
</feature>
<dbReference type="Proteomes" id="UP001054902">
    <property type="component" value="Unassembled WGS sequence"/>
</dbReference>
<evidence type="ECO:0000256" key="4">
    <source>
        <dbReference type="SAM" id="Coils"/>
    </source>
</evidence>
<proteinExistence type="inferred from homology"/>
<keyword evidence="7" id="KW-1185">Reference proteome</keyword>
<dbReference type="EMBL" id="BLLK01000029">
    <property type="protein sequence ID" value="GFH48673.1"/>
    <property type="molecule type" value="Genomic_DNA"/>
</dbReference>
<gene>
    <name evidence="6" type="ORF">CTEN210_05149</name>
</gene>
<evidence type="ECO:0000256" key="2">
    <source>
        <dbReference type="ARBA" id="ARBA00022980"/>
    </source>
</evidence>
<dbReference type="Gene3D" id="3.40.5.10">
    <property type="entry name" value="Ribosomal protein L9, N-terminal domain"/>
    <property type="match status" value="1"/>
</dbReference>
<dbReference type="InterPro" id="IPR000244">
    <property type="entry name" value="Ribosomal_bL9"/>
</dbReference>
<accession>A0AAD3CMZ1</accession>
<evidence type="ECO:0000256" key="1">
    <source>
        <dbReference type="ARBA" id="ARBA00010605"/>
    </source>
</evidence>
<keyword evidence="4" id="KW-0175">Coiled coil</keyword>
<evidence type="ECO:0000313" key="7">
    <source>
        <dbReference type="Proteomes" id="UP001054902"/>
    </source>
</evidence>
<dbReference type="GO" id="GO:0006412">
    <property type="term" value="P:translation"/>
    <property type="evidence" value="ECO:0007669"/>
    <property type="project" value="InterPro"/>
</dbReference>
<reference evidence="6 7" key="1">
    <citation type="journal article" date="2021" name="Sci. Rep.">
        <title>The genome of the diatom Chaetoceros tenuissimus carries an ancient integrated fragment of an extant virus.</title>
        <authorList>
            <person name="Hongo Y."/>
            <person name="Kimura K."/>
            <person name="Takaki Y."/>
            <person name="Yoshida Y."/>
            <person name="Baba S."/>
            <person name="Kobayashi G."/>
            <person name="Nagasaki K."/>
            <person name="Hano T."/>
            <person name="Tomaru Y."/>
        </authorList>
    </citation>
    <scope>NUCLEOTIDE SEQUENCE [LARGE SCALE GENOMIC DNA]</scope>
    <source>
        <strain evidence="6 7">NIES-3715</strain>
    </source>
</reference>
<dbReference type="InterPro" id="IPR036935">
    <property type="entry name" value="Ribosomal_bL9_N_sf"/>
</dbReference>
<evidence type="ECO:0000256" key="3">
    <source>
        <dbReference type="ARBA" id="ARBA00023274"/>
    </source>
</evidence>
<evidence type="ECO:0000259" key="5">
    <source>
        <dbReference type="PROSITE" id="PS00651"/>
    </source>
</evidence>
<comment type="caution">
    <text evidence="6">The sequence shown here is derived from an EMBL/GenBank/DDBJ whole genome shotgun (WGS) entry which is preliminary data.</text>
</comment>
<comment type="similarity">
    <text evidence="1">Belongs to the bacterial ribosomal protein bL9 family.</text>
</comment>
<dbReference type="InterPro" id="IPR009027">
    <property type="entry name" value="Ribosomal_bL9/RNase_H1_N"/>
</dbReference>
<organism evidence="6 7">
    <name type="scientific">Chaetoceros tenuissimus</name>
    <dbReference type="NCBI Taxonomy" id="426638"/>
    <lineage>
        <taxon>Eukaryota</taxon>
        <taxon>Sar</taxon>
        <taxon>Stramenopiles</taxon>
        <taxon>Ochrophyta</taxon>
        <taxon>Bacillariophyta</taxon>
        <taxon>Coscinodiscophyceae</taxon>
        <taxon>Chaetocerotophycidae</taxon>
        <taxon>Chaetocerotales</taxon>
        <taxon>Chaetocerotaceae</taxon>
        <taxon>Chaetoceros</taxon>
    </lineage>
</organism>
<name>A0AAD3CMZ1_9STRA</name>
<dbReference type="PANTHER" id="PTHR21368">
    <property type="entry name" value="50S RIBOSOMAL PROTEIN L9"/>
    <property type="match status" value="1"/>
</dbReference>
<feature type="domain" description="Ribosomal protein L9" evidence="5">
    <location>
        <begin position="50"/>
        <end position="77"/>
    </location>
</feature>
<dbReference type="InterPro" id="IPR020070">
    <property type="entry name" value="Ribosomal_bL9_N"/>
</dbReference>
<dbReference type="GO" id="GO:0003735">
    <property type="term" value="F:structural constituent of ribosome"/>
    <property type="evidence" value="ECO:0007669"/>
    <property type="project" value="InterPro"/>
</dbReference>
<dbReference type="AlphaFoldDB" id="A0AAD3CMZ1"/>